<accession>A0A0W7TNT3</accession>
<reference evidence="4 7" key="2">
    <citation type="journal article" date="2019" name="Nat. Med.">
        <title>A library of human gut bacterial isolates paired with longitudinal multiomics data enables mechanistic microbiome research.</title>
        <authorList>
            <person name="Poyet M."/>
            <person name="Groussin M."/>
            <person name="Gibbons S.M."/>
            <person name="Avila-Pacheco J."/>
            <person name="Jiang X."/>
            <person name="Kearney S.M."/>
            <person name="Perrotta A.R."/>
            <person name="Berdy B."/>
            <person name="Zhao S."/>
            <person name="Lieberman T.D."/>
            <person name="Swanson P.K."/>
            <person name="Smith M."/>
            <person name="Roesemann S."/>
            <person name="Alexander J.E."/>
            <person name="Rich S.A."/>
            <person name="Livny J."/>
            <person name="Vlamakis H."/>
            <person name="Clish C."/>
            <person name="Bullock K."/>
            <person name="Deik A."/>
            <person name="Scott J."/>
            <person name="Pierce K.A."/>
            <person name="Xavier R.J."/>
            <person name="Alm E.J."/>
        </authorList>
    </citation>
    <scope>NUCLEOTIDE SEQUENCE [LARGE SCALE GENOMIC DNA]</scope>
    <source>
        <strain evidence="4 7">BIOML-A7</strain>
    </source>
</reference>
<reference evidence="3 6" key="3">
    <citation type="submission" date="2019-08" db="EMBL/GenBank/DDBJ databases">
        <title>In-depth cultivation of the pig gut microbiome towards novel bacterial diversity and tailored functional studies.</title>
        <authorList>
            <person name="Wylensek D."/>
            <person name="Hitch T.C.A."/>
            <person name="Clavel T."/>
        </authorList>
    </citation>
    <scope>NUCLEOTIDE SEQUENCE [LARGE SCALE GENOMIC DNA]</scope>
    <source>
        <strain evidence="3 6">WCA3-601-WT-6J</strain>
    </source>
</reference>
<evidence type="ECO:0000313" key="7">
    <source>
        <dbReference type="Proteomes" id="UP000449193"/>
    </source>
</evidence>
<dbReference type="EMBL" id="VUNJ01000002">
    <property type="protein sequence ID" value="MST90954.1"/>
    <property type="molecule type" value="Genomic_DNA"/>
</dbReference>
<dbReference type="PANTHER" id="PTHR12110">
    <property type="entry name" value="HYDROXYPYRUVATE ISOMERASE"/>
    <property type="match status" value="1"/>
</dbReference>
<protein>
    <submittedName>
        <fullName evidence="3">Sugar phosphate isomerase/epimerase</fullName>
    </submittedName>
    <submittedName>
        <fullName evidence="4">TIM barrel protein</fullName>
    </submittedName>
</protein>
<evidence type="ECO:0000313" key="2">
    <source>
        <dbReference type="EMBL" id="KUE75457.1"/>
    </source>
</evidence>
<evidence type="ECO:0000313" key="5">
    <source>
        <dbReference type="Proteomes" id="UP000053433"/>
    </source>
</evidence>
<dbReference type="InterPro" id="IPR050312">
    <property type="entry name" value="IolE/XylAMocC-like"/>
</dbReference>
<dbReference type="AlphaFoldDB" id="A0A0W7TNT3"/>
<dbReference type="Gene3D" id="3.20.20.150">
    <property type="entry name" value="Divalent-metal-dependent TIM barrel enzymes"/>
    <property type="match status" value="1"/>
</dbReference>
<comment type="caution">
    <text evidence="2">The sequence shown here is derived from an EMBL/GenBank/DDBJ whole genome shotgun (WGS) entry which is preliminary data.</text>
</comment>
<evidence type="ECO:0000259" key="1">
    <source>
        <dbReference type="Pfam" id="PF01261"/>
    </source>
</evidence>
<proteinExistence type="predicted"/>
<dbReference type="Proteomes" id="UP000053433">
    <property type="component" value="Unassembled WGS sequence"/>
</dbReference>
<gene>
    <name evidence="2" type="ORF">ASJ35_13690</name>
    <name evidence="3" type="ORF">FYJ76_03210</name>
    <name evidence="4" type="ORF">GMD52_03760</name>
</gene>
<evidence type="ECO:0000313" key="6">
    <source>
        <dbReference type="Proteomes" id="UP000431913"/>
    </source>
</evidence>
<dbReference type="RefSeq" id="WP_055080848.1">
    <property type="nucleotide sequence ID" value="NZ_CAUDWH010000011.1"/>
</dbReference>
<dbReference type="InterPro" id="IPR013022">
    <property type="entry name" value="Xyl_isomerase-like_TIM-brl"/>
</dbReference>
<dbReference type="SUPFAM" id="SSF51658">
    <property type="entry name" value="Xylose isomerase-like"/>
    <property type="match status" value="1"/>
</dbReference>
<reference evidence="2 5" key="1">
    <citation type="submission" date="2015-10" db="EMBL/GenBank/DDBJ databases">
        <title>A novel member of the family Ruminococcaceae isolated from human faeces.</title>
        <authorList>
            <person name="Shkoporov A.N."/>
            <person name="Chaplin A.V."/>
            <person name="Motuzova O.V."/>
            <person name="Kafarskaia L.I."/>
            <person name="Efimov B.A."/>
        </authorList>
    </citation>
    <scope>NUCLEOTIDE SEQUENCE [LARGE SCALE GENOMIC DNA]</scope>
    <source>
        <strain evidence="2 5">668</strain>
    </source>
</reference>
<dbReference type="EMBL" id="WMZR01000003">
    <property type="protein sequence ID" value="MTS50655.1"/>
    <property type="molecule type" value="Genomic_DNA"/>
</dbReference>
<dbReference type="PANTHER" id="PTHR12110:SF41">
    <property type="entry name" value="INOSOSE DEHYDRATASE"/>
    <property type="match status" value="1"/>
</dbReference>
<dbReference type="InterPro" id="IPR036237">
    <property type="entry name" value="Xyl_isomerase-like_sf"/>
</dbReference>
<feature type="domain" description="Xylose isomerase-like TIM barrel" evidence="1">
    <location>
        <begin position="21"/>
        <end position="245"/>
    </location>
</feature>
<evidence type="ECO:0000313" key="4">
    <source>
        <dbReference type="EMBL" id="MTS50655.1"/>
    </source>
</evidence>
<dbReference type="Pfam" id="PF01261">
    <property type="entry name" value="AP_endonuc_2"/>
    <property type="match status" value="1"/>
</dbReference>
<evidence type="ECO:0000313" key="3">
    <source>
        <dbReference type="EMBL" id="MST90954.1"/>
    </source>
</evidence>
<dbReference type="EMBL" id="LMUA01000021">
    <property type="protein sequence ID" value="KUE75457.1"/>
    <property type="molecule type" value="Genomic_DNA"/>
</dbReference>
<keyword evidence="3" id="KW-0413">Isomerase</keyword>
<sequence length="273" mass="30832">MQCGISTSCFYPQETAEALSALRGAGVETVEIFLNTFSELELSYTERLRSVLQDAGMRAAALHPFTSGMETFFFASEYGGRLEDGLRIYRRYFEVCRVLGIPRVVFHGDYRQTPFPFQRHCENYLLLRRTAREYGVDFCQENVVRCKCGLPEYVRQMREYTGDDVSFVLDVKQQRRAGVQLEEMLDAMRGKIAHVHLSDYTQQNDCTAPGTGGLALEPFFRELRRGGFAGDIIIELYRSGFSSMDELLASAAMVNKIYAGCSVASGSEKEQCP</sequence>
<dbReference type="Proteomes" id="UP000449193">
    <property type="component" value="Unassembled WGS sequence"/>
</dbReference>
<dbReference type="Proteomes" id="UP000431913">
    <property type="component" value="Unassembled WGS sequence"/>
</dbReference>
<name>A0A0W7TNT3_9FIRM</name>
<organism evidence="2 5">
    <name type="scientific">Ruthenibacterium lactatiformans</name>
    <dbReference type="NCBI Taxonomy" id="1550024"/>
    <lineage>
        <taxon>Bacteria</taxon>
        <taxon>Bacillati</taxon>
        <taxon>Bacillota</taxon>
        <taxon>Clostridia</taxon>
        <taxon>Eubacteriales</taxon>
        <taxon>Oscillospiraceae</taxon>
        <taxon>Ruthenibacterium</taxon>
    </lineage>
</organism>
<dbReference type="GO" id="GO:0016853">
    <property type="term" value="F:isomerase activity"/>
    <property type="evidence" value="ECO:0007669"/>
    <property type="project" value="UniProtKB-KW"/>
</dbReference>